<dbReference type="PANTHER" id="PTHR12093:SF10">
    <property type="entry name" value="MEMBRANE-ASSOCIATED PROTEIN HEM"/>
    <property type="match status" value="1"/>
</dbReference>
<dbReference type="GO" id="GO:0030031">
    <property type="term" value="P:cell projection assembly"/>
    <property type="evidence" value="ECO:0007669"/>
    <property type="project" value="TreeGrafter"/>
</dbReference>
<dbReference type="GO" id="GO:0030866">
    <property type="term" value="P:cortical actin cytoskeleton organization"/>
    <property type="evidence" value="ECO:0007669"/>
    <property type="project" value="TreeGrafter"/>
</dbReference>
<dbReference type="GO" id="GO:0048812">
    <property type="term" value="P:neuron projection morphogenesis"/>
    <property type="evidence" value="ECO:0007669"/>
    <property type="project" value="TreeGrafter"/>
</dbReference>
<keyword evidence="3" id="KW-1185">Reference proteome</keyword>
<organism evidence="2 3">
    <name type="scientific">Caenorhabditis auriculariae</name>
    <dbReference type="NCBI Taxonomy" id="2777116"/>
    <lineage>
        <taxon>Eukaryota</taxon>
        <taxon>Metazoa</taxon>
        <taxon>Ecdysozoa</taxon>
        <taxon>Nematoda</taxon>
        <taxon>Chromadorea</taxon>
        <taxon>Rhabditida</taxon>
        <taxon>Rhabditina</taxon>
        <taxon>Rhabditomorpha</taxon>
        <taxon>Rhabditoidea</taxon>
        <taxon>Rhabditidae</taxon>
        <taxon>Peloderinae</taxon>
        <taxon>Caenorhabditis</taxon>
    </lineage>
</organism>
<dbReference type="PANTHER" id="PTHR12093">
    <property type="entry name" value="NCK-ASSOCIATED PROTEIN 1"/>
    <property type="match status" value="1"/>
</dbReference>
<evidence type="ECO:0000313" key="3">
    <source>
        <dbReference type="Proteomes" id="UP000835052"/>
    </source>
</evidence>
<comment type="caution">
    <text evidence="2">The sequence shown here is derived from an EMBL/GenBank/DDBJ whole genome shotgun (WGS) entry which is preliminary data.</text>
</comment>
<protein>
    <submittedName>
        <fullName evidence="2">Uncharacterized protein</fullName>
    </submittedName>
</protein>
<dbReference type="EMBL" id="CAJGYM010000079">
    <property type="protein sequence ID" value="CAD6196765.1"/>
    <property type="molecule type" value="Genomic_DNA"/>
</dbReference>
<reference evidence="2" key="1">
    <citation type="submission" date="2020-10" db="EMBL/GenBank/DDBJ databases">
        <authorList>
            <person name="Kikuchi T."/>
        </authorList>
    </citation>
    <scope>NUCLEOTIDE SEQUENCE</scope>
    <source>
        <strain evidence="2">NKZ352</strain>
    </source>
</reference>
<comment type="similarity">
    <text evidence="1">Belongs to the HEM-1/HEM-2 family.</text>
</comment>
<dbReference type="InterPro" id="IPR019137">
    <property type="entry name" value="Nck-associated_protein-1"/>
</dbReference>
<dbReference type="OrthoDB" id="548214at2759"/>
<evidence type="ECO:0000313" key="2">
    <source>
        <dbReference type="EMBL" id="CAD6196765.1"/>
    </source>
</evidence>
<evidence type="ECO:0000256" key="1">
    <source>
        <dbReference type="ARBA" id="ARBA00037947"/>
    </source>
</evidence>
<gene>
    <name evidence="2" type="ORF">CAUJ_LOCUS12677</name>
</gene>
<sequence length="1163" mass="132279">MAQGAAREKSYCRDAPRRISSAGNPCAFEEELSGASFQRLRAVMAFKMEVSQLKIAEKLVILNDRAAGMLTRLYNIKKACGEPKSKPSFLSDKQMEGAIKHVVRKFPVVDTRSNSSTFNYVSTLKEDITKMLSSYYYTFADLLELRDNILQLLSSMDACQCRLDITINYELTTGYLNLVVNLITMMILLSRIDDRKAVLGLFNAAYDLQHGQSESTFPRLGQMILDYEHPLKKLHEDLLPLNRLIMSGLKSLETVFTRRNITGEVWRTSQILSLTANSPQIVYSAQTDTNACEFLSLDVMDRWMILCGTVCYSKLLNDPTISRMWQLSLQMGICLRIFRDEVFSTHQEIQHFLESIKGNSKRIQEVKDCYSVALQQGISIHAERRRFLRSALRELVLIFKDRPGILGPKALFVWMALCYSRDEVLWLLRHMTEWPSKKGSKQTDELMDKLLPELLHYTTPPTTTPWFLGEMLANLDGLQEDEMILLSDFVASVKAMNAETDFRGLRLDWFRFQAWTSVAQSSFSLHSHKQLAIMMNTTVFHLKMVDLQDELLRETSDLSIFCFYQALQQRQWLACLQLPSQCRFTLSFARLAAHFPSSLHLMCPEEKSRIIEKALNQCKVVLEEVCRMTCDVVAQLCEYELRLSEQMSPSTVAIRFVAQYLQDKGPVNKAATAAINAAREYVVAGEESYRVERNALTWPEKLQTTLLELCAGIGMHRQIWVADHAFAPREFLTQRLELKLVDMLHAMIWEGQPHQSNPRRPSDMLLALQAYMTVLQDLDTAVHIDIITLIKSVLLQQTQGADGRSKETITAIYTKWYLEVLLRRASHGDMVWSDHLKSMLVWNHDQLPFVPEQYTDPSELRALVQIIGSYGVKYMSERLIWHVASQINEIYKIVVSHKEALQVARSNFDNAEKMKEVLAVLSTEPKDKKNNPGAKCPADAILSRTTIIGQICSFRDALHTALRQVLDKRMTFLSTTFDILYESVDDMGKVALGELSSAMGISGPIDSSLVSSIRAHNPNINPDDHYTISCLALVAIAICIPRIGASDMSTFKPTIQGSFNNSHCIPLAVNTMASALFHLHGRGDIQLRMKEFLALASSGILRTAQEGEKDENSRSQTTLYIILEQLVRKNRWLTMDVLEACFPYNLVRTAYQQSAGQRDGRRM</sequence>
<dbReference type="GO" id="GO:0016477">
    <property type="term" value="P:cell migration"/>
    <property type="evidence" value="ECO:0007669"/>
    <property type="project" value="TreeGrafter"/>
</dbReference>
<dbReference type="GO" id="GO:0031209">
    <property type="term" value="C:SCAR complex"/>
    <property type="evidence" value="ECO:0007669"/>
    <property type="project" value="TreeGrafter"/>
</dbReference>
<dbReference type="AlphaFoldDB" id="A0A8S1HQL0"/>
<proteinExistence type="inferred from homology"/>
<dbReference type="Proteomes" id="UP000835052">
    <property type="component" value="Unassembled WGS sequence"/>
</dbReference>
<name>A0A8S1HQL0_9PELO</name>
<dbReference type="Pfam" id="PF09735">
    <property type="entry name" value="Nckap1"/>
    <property type="match status" value="2"/>
</dbReference>
<accession>A0A8S1HQL0</accession>